<evidence type="ECO:0000259" key="7">
    <source>
        <dbReference type="PROSITE" id="PS50982"/>
    </source>
</evidence>
<name>A0A8K0I4A4_COCNU</name>
<keyword evidence="2" id="KW-0805">Transcription regulation</keyword>
<feature type="compositionally biased region" description="Polar residues" evidence="6">
    <location>
        <begin position="40"/>
        <end position="52"/>
    </location>
</feature>
<evidence type="ECO:0000256" key="3">
    <source>
        <dbReference type="ARBA" id="ARBA00023125"/>
    </source>
</evidence>
<evidence type="ECO:0000256" key="5">
    <source>
        <dbReference type="ARBA" id="ARBA00023242"/>
    </source>
</evidence>
<comment type="caution">
    <text evidence="8">The sequence shown here is derived from an EMBL/GenBank/DDBJ whole genome shotgun (WGS) entry which is preliminary data.</text>
</comment>
<dbReference type="GO" id="GO:0005634">
    <property type="term" value="C:nucleus"/>
    <property type="evidence" value="ECO:0007669"/>
    <property type="project" value="UniProtKB-SubCell"/>
</dbReference>
<dbReference type="InterPro" id="IPR001739">
    <property type="entry name" value="Methyl_CpG_DNA-bd"/>
</dbReference>
<proteinExistence type="predicted"/>
<evidence type="ECO:0000256" key="1">
    <source>
        <dbReference type="ARBA" id="ARBA00004123"/>
    </source>
</evidence>
<feature type="domain" description="MBD" evidence="7">
    <location>
        <begin position="123"/>
        <end position="195"/>
    </location>
</feature>
<reference evidence="8" key="1">
    <citation type="journal article" date="2017" name="Gigascience">
        <title>The genome draft of coconut (Cocos nucifera).</title>
        <authorList>
            <person name="Xiao Y."/>
            <person name="Xu P."/>
            <person name="Fan H."/>
            <person name="Baudouin L."/>
            <person name="Xia W."/>
            <person name="Bocs S."/>
            <person name="Xu J."/>
            <person name="Li Q."/>
            <person name="Guo A."/>
            <person name="Zhou L."/>
            <person name="Li J."/>
            <person name="Wu Y."/>
            <person name="Ma Z."/>
            <person name="Armero A."/>
            <person name="Issali A.E."/>
            <person name="Liu N."/>
            <person name="Peng M."/>
            <person name="Yang Y."/>
        </authorList>
    </citation>
    <scope>NUCLEOTIDE SEQUENCE</scope>
    <source>
        <tissue evidence="8">Spear leaf of Hainan Tall coconut</tissue>
    </source>
</reference>
<evidence type="ECO:0000256" key="2">
    <source>
        <dbReference type="ARBA" id="ARBA00023015"/>
    </source>
</evidence>
<evidence type="ECO:0000256" key="4">
    <source>
        <dbReference type="ARBA" id="ARBA00023163"/>
    </source>
</evidence>
<evidence type="ECO:0000313" key="8">
    <source>
        <dbReference type="EMBL" id="KAG1337695.1"/>
    </source>
</evidence>
<keyword evidence="9" id="KW-1185">Reference proteome</keyword>
<sequence length="255" mass="28456">MRVRRGTPFGPLRTTPTYQPEAPPSLSLSVSPTVDHHHATTGTMSSASQPKSLSPEGGTFDSSPAPELQPLSRHLDGVPSKSEPKLEGEALPQGHELVLVTPDVPMDAPALKPAPLKEEPRRRASRRRAEWTPPEGLQIIVQERKSGRSKGNKDTYYTLPGVRTKFRSIPEVQRYLEKKPVRIWRKNSGTRPSQPVEAGSSSNPLDPQPAAESSPEEPKEQSKDEERAERPKSRPKVCVQRNLFKRSRRDKHKKL</sequence>
<evidence type="ECO:0000256" key="6">
    <source>
        <dbReference type="SAM" id="MobiDB-lite"/>
    </source>
</evidence>
<feature type="compositionally biased region" description="Basic and acidic residues" evidence="6">
    <location>
        <begin position="216"/>
        <end position="232"/>
    </location>
</feature>
<evidence type="ECO:0000313" key="9">
    <source>
        <dbReference type="Proteomes" id="UP000797356"/>
    </source>
</evidence>
<feature type="region of interest" description="Disordered" evidence="6">
    <location>
        <begin position="177"/>
        <end position="255"/>
    </location>
</feature>
<feature type="compositionally biased region" description="Basic residues" evidence="6">
    <location>
        <begin position="243"/>
        <end position="255"/>
    </location>
</feature>
<feature type="region of interest" description="Disordered" evidence="6">
    <location>
        <begin position="1"/>
        <end position="158"/>
    </location>
</feature>
<accession>A0A8K0I4A4</accession>
<dbReference type="GO" id="GO:0003677">
    <property type="term" value="F:DNA binding"/>
    <property type="evidence" value="ECO:0007669"/>
    <property type="project" value="UniProtKB-KW"/>
</dbReference>
<protein>
    <submittedName>
        <fullName evidence="8">Histone-lysine N-methyltransferase 2D-like</fullName>
    </submittedName>
</protein>
<dbReference type="EMBL" id="CM017875">
    <property type="protein sequence ID" value="KAG1337695.1"/>
    <property type="molecule type" value="Genomic_DNA"/>
</dbReference>
<reference evidence="8" key="2">
    <citation type="submission" date="2019-07" db="EMBL/GenBank/DDBJ databases">
        <authorList>
            <person name="Yang Y."/>
            <person name="Bocs S."/>
            <person name="Baudouin L."/>
        </authorList>
    </citation>
    <scope>NUCLEOTIDE SEQUENCE</scope>
    <source>
        <tissue evidence="8">Spear leaf of Hainan Tall coconut</tissue>
    </source>
</reference>
<organism evidence="8 9">
    <name type="scientific">Cocos nucifera</name>
    <name type="common">Coconut palm</name>
    <dbReference type="NCBI Taxonomy" id="13894"/>
    <lineage>
        <taxon>Eukaryota</taxon>
        <taxon>Viridiplantae</taxon>
        <taxon>Streptophyta</taxon>
        <taxon>Embryophyta</taxon>
        <taxon>Tracheophyta</taxon>
        <taxon>Spermatophyta</taxon>
        <taxon>Magnoliopsida</taxon>
        <taxon>Liliopsida</taxon>
        <taxon>Arecaceae</taxon>
        <taxon>Arecoideae</taxon>
        <taxon>Cocoseae</taxon>
        <taxon>Attaleinae</taxon>
        <taxon>Cocos</taxon>
    </lineage>
</organism>
<dbReference type="SUPFAM" id="SSF54171">
    <property type="entry name" value="DNA-binding domain"/>
    <property type="match status" value="1"/>
</dbReference>
<dbReference type="Proteomes" id="UP000797356">
    <property type="component" value="Chromosome 4"/>
</dbReference>
<keyword evidence="5" id="KW-0539">Nucleus</keyword>
<dbReference type="AlphaFoldDB" id="A0A8K0I4A4"/>
<feature type="compositionally biased region" description="Polar residues" evidence="6">
    <location>
        <begin position="187"/>
        <end position="205"/>
    </location>
</feature>
<dbReference type="Pfam" id="PF01429">
    <property type="entry name" value="MBD"/>
    <property type="match status" value="1"/>
</dbReference>
<feature type="compositionally biased region" description="Basic and acidic residues" evidence="6">
    <location>
        <begin position="115"/>
        <end position="130"/>
    </location>
</feature>
<comment type="subcellular location">
    <subcellularLocation>
        <location evidence="1">Nucleus</location>
    </subcellularLocation>
</comment>
<dbReference type="OrthoDB" id="774098at2759"/>
<dbReference type="PROSITE" id="PS50982">
    <property type="entry name" value="MBD"/>
    <property type="match status" value="1"/>
</dbReference>
<gene>
    <name evidence="8" type="ORF">COCNU_04G000010</name>
</gene>
<dbReference type="InterPro" id="IPR016177">
    <property type="entry name" value="DNA-bd_dom_sf"/>
</dbReference>
<dbReference type="Gene3D" id="3.30.890.10">
    <property type="entry name" value="Methyl-cpg-binding Protein 2, Chain A"/>
    <property type="match status" value="1"/>
</dbReference>
<keyword evidence="3" id="KW-0238">DNA-binding</keyword>
<keyword evidence="4" id="KW-0804">Transcription</keyword>